<protein>
    <submittedName>
        <fullName evidence="1">Uncharacterized protein</fullName>
    </submittedName>
</protein>
<dbReference type="AlphaFoldDB" id="A0A9X9S4F8"/>
<dbReference type="RefSeq" id="WP_268187090.1">
    <property type="nucleotide sequence ID" value="NZ_CP113361.1"/>
</dbReference>
<proteinExistence type="predicted"/>
<organism evidence="1 2">
    <name type="scientific">Methanogenium organophilum</name>
    <dbReference type="NCBI Taxonomy" id="2199"/>
    <lineage>
        <taxon>Archaea</taxon>
        <taxon>Methanobacteriati</taxon>
        <taxon>Methanobacteriota</taxon>
        <taxon>Stenosarchaea group</taxon>
        <taxon>Methanomicrobia</taxon>
        <taxon>Methanomicrobiales</taxon>
        <taxon>Methanomicrobiaceae</taxon>
        <taxon>Methanogenium</taxon>
    </lineage>
</organism>
<dbReference type="KEGG" id="mou:OU421_02770"/>
<dbReference type="Proteomes" id="UP001163096">
    <property type="component" value="Chromosome"/>
</dbReference>
<accession>A0A9X9S4F8</accession>
<evidence type="ECO:0000313" key="1">
    <source>
        <dbReference type="EMBL" id="WAI01814.1"/>
    </source>
</evidence>
<evidence type="ECO:0000313" key="2">
    <source>
        <dbReference type="Proteomes" id="UP001163096"/>
    </source>
</evidence>
<reference evidence="1" key="1">
    <citation type="submission" date="2022-11" db="EMBL/GenBank/DDBJ databases">
        <title>Complete genome sequence of Methanogenium organophilum DSM 3596.</title>
        <authorList>
            <person name="Chen S.-C."/>
            <person name="Lai S.-J."/>
            <person name="You Y.-T."/>
        </authorList>
    </citation>
    <scope>NUCLEOTIDE SEQUENCE</scope>
    <source>
        <strain evidence="1">DSM 3596</strain>
    </source>
</reference>
<dbReference type="GeneID" id="76833990"/>
<gene>
    <name evidence="1" type="ORF">OU421_02770</name>
</gene>
<name>A0A9X9S4F8_METOG</name>
<keyword evidence="2" id="KW-1185">Reference proteome</keyword>
<sequence>MEQGLTKGPVVRSQEHYTAKVLYKNPDADTAGRIRAGDSCNTVANIEQATFP</sequence>
<dbReference type="EMBL" id="CP113361">
    <property type="protein sequence ID" value="WAI01814.1"/>
    <property type="molecule type" value="Genomic_DNA"/>
</dbReference>